<feature type="compositionally biased region" description="Basic residues" evidence="1">
    <location>
        <begin position="164"/>
        <end position="175"/>
    </location>
</feature>
<protein>
    <submittedName>
        <fullName evidence="3">Uncharacterized protein</fullName>
    </submittedName>
</protein>
<feature type="region of interest" description="Disordered" evidence="1">
    <location>
        <begin position="44"/>
        <end position="81"/>
    </location>
</feature>
<gene>
    <name evidence="3" type="ORF">K437DRAFT_269465</name>
</gene>
<accession>A0A066VL29</accession>
<proteinExistence type="predicted"/>
<keyword evidence="2" id="KW-0812">Transmembrane</keyword>
<dbReference type="GeneID" id="25266101"/>
<keyword evidence="4" id="KW-1185">Reference proteome</keyword>
<evidence type="ECO:0000256" key="1">
    <source>
        <dbReference type="SAM" id="MobiDB-lite"/>
    </source>
</evidence>
<dbReference type="EMBL" id="JMSN01000072">
    <property type="protein sequence ID" value="KDN42191.1"/>
    <property type="molecule type" value="Genomic_DNA"/>
</dbReference>
<comment type="caution">
    <text evidence="3">The sequence shown here is derived from an EMBL/GenBank/DDBJ whole genome shotgun (WGS) entry which is preliminary data.</text>
</comment>
<evidence type="ECO:0000313" key="3">
    <source>
        <dbReference type="EMBL" id="KDN42191.1"/>
    </source>
</evidence>
<dbReference type="Proteomes" id="UP000027361">
    <property type="component" value="Unassembled WGS sequence"/>
</dbReference>
<dbReference type="InParanoid" id="A0A066VL29"/>
<dbReference type="HOGENOM" id="CLU_1533633_0_0_1"/>
<dbReference type="AlphaFoldDB" id="A0A066VL29"/>
<keyword evidence="2" id="KW-1133">Transmembrane helix</keyword>
<feature type="transmembrane region" description="Helical" evidence="2">
    <location>
        <begin position="12"/>
        <end position="32"/>
    </location>
</feature>
<sequence length="175" mass="18838">MEASAFDTPWFLLPIPIILLVIAIVLITRRCSTRNRKKRQRRFILRNVTPHSSSPIRSVPRSAAPAARTFSPASSAGSPAYPVPPTAAPVERFAPAPASAPILPSARRWRCQGPARYMQAEYSSASRRATCIASMLRHGGTAGLTAGVNAGPISSNSSSYRCCRPAHRSTRASRA</sequence>
<keyword evidence="2" id="KW-0472">Membrane</keyword>
<organism evidence="3 4">
    <name type="scientific">Tilletiaria anomala (strain ATCC 24038 / CBS 436.72 / UBC 951)</name>
    <dbReference type="NCBI Taxonomy" id="1037660"/>
    <lineage>
        <taxon>Eukaryota</taxon>
        <taxon>Fungi</taxon>
        <taxon>Dikarya</taxon>
        <taxon>Basidiomycota</taxon>
        <taxon>Ustilaginomycotina</taxon>
        <taxon>Exobasidiomycetes</taxon>
        <taxon>Georgefischeriales</taxon>
        <taxon>Tilletiariaceae</taxon>
        <taxon>Tilletiaria</taxon>
    </lineage>
</organism>
<reference evidence="3 4" key="1">
    <citation type="submission" date="2014-05" db="EMBL/GenBank/DDBJ databases">
        <title>Draft genome sequence of a rare smut relative, Tilletiaria anomala UBC 951.</title>
        <authorList>
            <consortium name="DOE Joint Genome Institute"/>
            <person name="Toome M."/>
            <person name="Kuo A."/>
            <person name="Henrissat B."/>
            <person name="Lipzen A."/>
            <person name="Tritt A."/>
            <person name="Yoshinaga Y."/>
            <person name="Zane M."/>
            <person name="Barry K."/>
            <person name="Grigoriev I.V."/>
            <person name="Spatafora J.W."/>
            <person name="Aimea M.C."/>
        </authorList>
    </citation>
    <scope>NUCLEOTIDE SEQUENCE [LARGE SCALE GENOMIC DNA]</scope>
    <source>
        <strain evidence="3 4">UBC 951</strain>
    </source>
</reference>
<evidence type="ECO:0000313" key="4">
    <source>
        <dbReference type="Proteomes" id="UP000027361"/>
    </source>
</evidence>
<feature type="compositionally biased region" description="Low complexity" evidence="1">
    <location>
        <begin position="50"/>
        <end position="80"/>
    </location>
</feature>
<name>A0A066VL29_TILAU</name>
<evidence type="ECO:0000256" key="2">
    <source>
        <dbReference type="SAM" id="Phobius"/>
    </source>
</evidence>
<dbReference type="RefSeq" id="XP_013241972.1">
    <property type="nucleotide sequence ID" value="XM_013386518.1"/>
</dbReference>
<feature type="region of interest" description="Disordered" evidence="1">
    <location>
        <begin position="155"/>
        <end position="175"/>
    </location>
</feature>